<sequence length="98" mass="10480">MSNLQEIAARLMELSGHVPVGALQELQRAAMEAKQAQETTAMEVAQALGDSAVLDRLQANAGEFTSALDQVVAVVENVIPMAEGYRSVVQEEAAELLR</sequence>
<gene>
    <name evidence="1" type="ORF">H5411_43685</name>
</gene>
<proteinExistence type="predicted"/>
<comment type="caution">
    <text evidence="1">The sequence shown here is derived from an EMBL/GenBank/DDBJ whole genome shotgun (WGS) entry which is preliminary data.</text>
</comment>
<evidence type="ECO:0000313" key="1">
    <source>
        <dbReference type="EMBL" id="MBB2506001.1"/>
    </source>
</evidence>
<reference evidence="1 2" key="1">
    <citation type="submission" date="2020-08" db="EMBL/GenBank/DDBJ databases">
        <title>Amycolatopsis echigonensis JCM 21831.</title>
        <authorList>
            <person name="Tedsree N."/>
            <person name="Kuncharoen N."/>
            <person name="Likhitwitayawuid K."/>
            <person name="Tanasupawat S."/>
        </authorList>
    </citation>
    <scope>NUCLEOTIDE SEQUENCE [LARGE SCALE GENOMIC DNA]</scope>
    <source>
        <strain evidence="1 2">JCM 21831</strain>
    </source>
</reference>
<accession>A0A8E1W8T8</accession>
<dbReference type="AlphaFoldDB" id="A0A8E1W8T8"/>
<dbReference type="EMBL" id="JACJHR010000135">
    <property type="protein sequence ID" value="MBB2506001.1"/>
    <property type="molecule type" value="Genomic_DNA"/>
</dbReference>
<evidence type="ECO:0000313" key="2">
    <source>
        <dbReference type="Proteomes" id="UP000550260"/>
    </source>
</evidence>
<dbReference type="RefSeq" id="WP_183127552.1">
    <property type="nucleotide sequence ID" value="NZ_JACJHR010000135.1"/>
</dbReference>
<dbReference type="Proteomes" id="UP000550260">
    <property type="component" value="Unassembled WGS sequence"/>
</dbReference>
<protein>
    <submittedName>
        <fullName evidence="1">Uncharacterized protein</fullName>
    </submittedName>
</protein>
<name>A0A8E1W8T8_9PSEU</name>
<organism evidence="1 2">
    <name type="scientific">Amycolatopsis echigonensis</name>
    <dbReference type="NCBI Taxonomy" id="2576905"/>
    <lineage>
        <taxon>Bacteria</taxon>
        <taxon>Bacillati</taxon>
        <taxon>Actinomycetota</taxon>
        <taxon>Actinomycetes</taxon>
        <taxon>Pseudonocardiales</taxon>
        <taxon>Pseudonocardiaceae</taxon>
        <taxon>Amycolatopsis</taxon>
    </lineage>
</organism>